<dbReference type="GO" id="GO:0003684">
    <property type="term" value="F:damaged DNA binding"/>
    <property type="evidence" value="ECO:0007669"/>
    <property type="project" value="InterPro"/>
</dbReference>
<dbReference type="AlphaFoldDB" id="A0A507FHE7"/>
<evidence type="ECO:0000256" key="12">
    <source>
        <dbReference type="SAM" id="MobiDB-lite"/>
    </source>
</evidence>
<evidence type="ECO:0000256" key="8">
    <source>
        <dbReference type="ARBA" id="ARBA00023242"/>
    </source>
</evidence>
<dbReference type="Gene3D" id="3.30.310.40">
    <property type="match status" value="1"/>
</dbReference>
<evidence type="ECO:0000256" key="5">
    <source>
        <dbReference type="ARBA" id="ARBA00022801"/>
    </source>
</evidence>
<keyword evidence="7" id="KW-0456">Lyase</keyword>
<evidence type="ECO:0000256" key="7">
    <source>
        <dbReference type="ARBA" id="ARBA00023239"/>
    </source>
</evidence>
<dbReference type="InterPro" id="IPR023170">
    <property type="entry name" value="HhH_base_excis_C"/>
</dbReference>
<feature type="region of interest" description="Disordered" evidence="12">
    <location>
        <begin position="513"/>
        <end position="566"/>
    </location>
</feature>
<protein>
    <recommendedName>
        <fullName evidence="3">DNA-(apurinic or apyrimidinic site) lyase</fullName>
        <ecNumber evidence="3">4.2.99.18</ecNumber>
    </recommendedName>
</protein>
<dbReference type="InterPro" id="IPR003265">
    <property type="entry name" value="HhH-GPD_domain"/>
</dbReference>
<dbReference type="GO" id="GO:0006285">
    <property type="term" value="P:base-excision repair, AP site formation"/>
    <property type="evidence" value="ECO:0007669"/>
    <property type="project" value="UniProtKB-ARBA"/>
</dbReference>
<dbReference type="Gene3D" id="1.10.340.30">
    <property type="entry name" value="Hypothetical protein, domain 2"/>
    <property type="match status" value="1"/>
</dbReference>
<feature type="domain" description="HhH-GPD" evidence="13">
    <location>
        <begin position="266"/>
        <end position="438"/>
    </location>
</feature>
<evidence type="ECO:0000313" key="14">
    <source>
        <dbReference type="EMBL" id="TPX75819.1"/>
    </source>
</evidence>
<proteinExistence type="inferred from homology"/>
<dbReference type="GO" id="GO:0006289">
    <property type="term" value="P:nucleotide-excision repair"/>
    <property type="evidence" value="ECO:0007669"/>
    <property type="project" value="InterPro"/>
</dbReference>
<dbReference type="FunFam" id="1.10.1670.10:FF:000005">
    <property type="entry name" value="N-glycosylase/DNA lyase OGG1"/>
    <property type="match status" value="1"/>
</dbReference>
<dbReference type="EMBL" id="QEAP01000067">
    <property type="protein sequence ID" value="TPX75819.1"/>
    <property type="molecule type" value="Genomic_DNA"/>
</dbReference>
<evidence type="ECO:0000256" key="4">
    <source>
        <dbReference type="ARBA" id="ARBA00022763"/>
    </source>
</evidence>
<dbReference type="Pfam" id="PF07934">
    <property type="entry name" value="OGG_N"/>
    <property type="match status" value="1"/>
</dbReference>
<dbReference type="PANTHER" id="PTHR10242:SF2">
    <property type="entry name" value="N-GLYCOSYLASE_DNA LYASE"/>
    <property type="match status" value="1"/>
</dbReference>
<dbReference type="InterPro" id="IPR052054">
    <property type="entry name" value="Oxidative_DNA_repair_enzyme"/>
</dbReference>
<dbReference type="SUPFAM" id="SSF48150">
    <property type="entry name" value="DNA-glycosylase"/>
    <property type="match status" value="1"/>
</dbReference>
<evidence type="ECO:0000313" key="15">
    <source>
        <dbReference type="Proteomes" id="UP000320333"/>
    </source>
</evidence>
<dbReference type="InterPro" id="IPR012904">
    <property type="entry name" value="OGG_N"/>
</dbReference>
<organism evidence="14 15">
    <name type="scientific">Chytriomyces confervae</name>
    <dbReference type="NCBI Taxonomy" id="246404"/>
    <lineage>
        <taxon>Eukaryota</taxon>
        <taxon>Fungi</taxon>
        <taxon>Fungi incertae sedis</taxon>
        <taxon>Chytridiomycota</taxon>
        <taxon>Chytridiomycota incertae sedis</taxon>
        <taxon>Chytridiomycetes</taxon>
        <taxon>Chytridiales</taxon>
        <taxon>Chytriomycetaceae</taxon>
        <taxon>Chytriomyces</taxon>
    </lineage>
</organism>
<keyword evidence="8" id="KW-0539">Nucleus</keyword>
<dbReference type="GO" id="GO:0140078">
    <property type="term" value="F:class I DNA-(apurinic or apyrimidinic site) endonuclease activity"/>
    <property type="evidence" value="ECO:0007669"/>
    <property type="project" value="UniProtKB-EC"/>
</dbReference>
<dbReference type="InterPro" id="IPR011257">
    <property type="entry name" value="DNA_glycosylase"/>
</dbReference>
<dbReference type="SMART" id="SM00478">
    <property type="entry name" value="ENDO3c"/>
    <property type="match status" value="1"/>
</dbReference>
<evidence type="ECO:0000256" key="11">
    <source>
        <dbReference type="ARBA" id="ARBA00044632"/>
    </source>
</evidence>
<dbReference type="GO" id="GO:0005634">
    <property type="term" value="C:nucleus"/>
    <property type="evidence" value="ECO:0007669"/>
    <property type="project" value="UniProtKB-SubCell"/>
</dbReference>
<dbReference type="STRING" id="246404.A0A507FHE7"/>
<dbReference type="EC" id="4.2.99.18" evidence="3"/>
<reference evidence="14 15" key="1">
    <citation type="journal article" date="2019" name="Sci. Rep.">
        <title>Comparative genomics of chytrid fungi reveal insights into the obligate biotrophic and pathogenic lifestyle of Synchytrium endobioticum.</title>
        <authorList>
            <person name="van de Vossenberg B.T.L.H."/>
            <person name="Warris S."/>
            <person name="Nguyen H.D.T."/>
            <person name="van Gent-Pelzer M.P.E."/>
            <person name="Joly D.L."/>
            <person name="van de Geest H.C."/>
            <person name="Bonants P.J.M."/>
            <person name="Smith D.S."/>
            <person name="Levesque C.A."/>
            <person name="van der Lee T.A.J."/>
        </authorList>
    </citation>
    <scope>NUCLEOTIDE SEQUENCE [LARGE SCALE GENOMIC DNA]</scope>
    <source>
        <strain evidence="14 15">CBS 675.73</strain>
    </source>
</reference>
<comment type="caution">
    <text evidence="14">The sequence shown here is derived from an EMBL/GenBank/DDBJ whole genome shotgun (WGS) entry which is preliminary data.</text>
</comment>
<gene>
    <name evidence="14" type="ORF">CcCBS67573_g02931</name>
</gene>
<dbReference type="SUPFAM" id="SSF55945">
    <property type="entry name" value="TATA-box binding protein-like"/>
    <property type="match status" value="1"/>
</dbReference>
<keyword evidence="6" id="KW-0234">DNA repair</keyword>
<dbReference type="OrthoDB" id="238681at2759"/>
<sequence>MRHRHSLPKVHFFIRTLDIGCSSLRSVLFSSRLSIHGIPNDRHPSIGLQSTCRKGERTPLHRSTPETTEEAQTPLTLKSLVDQDVRDFIFQINLYGMGKLDWWPLVGSNELRLSTTLFNGQSFSWVQTGPRHYSNVFGGVIVTLRQMGAGQAPVEYAVWPKNKSASDNIGQELSDYFQLHLSCTQQLEQWRAKDSNFARRVPTSSRLNGTRLLRQPPVECLFAFVCSANNNIARITGMVQALKRTFGLCVGSMPASVCDWLSIDELEQNDNASSDVSSIPYYNAATAPFYQFPTVKQLCEQDPAIVESTLRQLGFGYRAAYIAKTAQMLTAKEPSASEWLHGLRTIPYQEAKAGLLELMGIGPKVADCILLMSLDKPDAIPVDTHMWRIAKRDYGLSGSSTNGKSLTPKNYAAIGDKFREIFGDQAGWAQSLLFSAEIGSGGDDDTDSDSSVKAEADVKLEVVKTESNGVLNNIKTELAVVKVEVGTGEVNEESGSGASAAKAEAIGVCVASEGEKASEGGKNDSSNAETDANDTDAVAVVDAKRDFPSPNSRVKIQRRAPAPKFE</sequence>
<feature type="compositionally biased region" description="Low complexity" evidence="12">
    <location>
        <begin position="527"/>
        <end position="541"/>
    </location>
</feature>
<dbReference type="Pfam" id="PF00730">
    <property type="entry name" value="HhH-GPD"/>
    <property type="match status" value="1"/>
</dbReference>
<keyword evidence="5" id="KW-0378">Hydrolase</keyword>
<evidence type="ECO:0000256" key="6">
    <source>
        <dbReference type="ARBA" id="ARBA00023204"/>
    </source>
</evidence>
<evidence type="ECO:0000256" key="1">
    <source>
        <dbReference type="ARBA" id="ARBA00004123"/>
    </source>
</evidence>
<evidence type="ECO:0000256" key="3">
    <source>
        <dbReference type="ARBA" id="ARBA00012720"/>
    </source>
</evidence>
<evidence type="ECO:0000256" key="9">
    <source>
        <dbReference type="ARBA" id="ARBA00023268"/>
    </source>
</evidence>
<keyword evidence="9" id="KW-0511">Multifunctional enzyme</keyword>
<evidence type="ECO:0000256" key="10">
    <source>
        <dbReference type="ARBA" id="ARBA00023295"/>
    </source>
</evidence>
<feature type="region of interest" description="Disordered" evidence="12">
    <location>
        <begin position="46"/>
        <end position="72"/>
    </location>
</feature>
<comment type="catalytic activity">
    <reaction evidence="11">
        <text>2'-deoxyribonucleotide-(2'-deoxyribose 5'-phosphate)-2'-deoxyribonucleotide-DNA = a 3'-end 2'-deoxyribonucleotide-(2,3-dehydro-2,3-deoxyribose 5'-phosphate)-DNA + a 5'-end 5'-phospho-2'-deoxyribonucleoside-DNA + H(+)</text>
        <dbReference type="Rhea" id="RHEA:66592"/>
        <dbReference type="Rhea" id="RHEA-COMP:13180"/>
        <dbReference type="Rhea" id="RHEA-COMP:16897"/>
        <dbReference type="Rhea" id="RHEA-COMP:17067"/>
        <dbReference type="ChEBI" id="CHEBI:15378"/>
        <dbReference type="ChEBI" id="CHEBI:136412"/>
        <dbReference type="ChEBI" id="CHEBI:157695"/>
        <dbReference type="ChEBI" id="CHEBI:167181"/>
        <dbReference type="EC" id="4.2.99.18"/>
    </reaction>
</comment>
<keyword evidence="10" id="KW-0326">Glycosidase</keyword>
<comment type="subcellular location">
    <subcellularLocation>
        <location evidence="1">Nucleus</location>
    </subcellularLocation>
</comment>
<dbReference type="PANTHER" id="PTHR10242">
    <property type="entry name" value="8-OXOGUANINE DNA GLYCOSYLASE"/>
    <property type="match status" value="1"/>
</dbReference>
<dbReference type="Gene3D" id="1.10.1670.10">
    <property type="entry name" value="Helix-hairpin-Helix base-excision DNA repair enzymes (C-terminal)"/>
    <property type="match status" value="1"/>
</dbReference>
<dbReference type="CDD" id="cd00056">
    <property type="entry name" value="ENDO3c"/>
    <property type="match status" value="1"/>
</dbReference>
<evidence type="ECO:0000259" key="13">
    <source>
        <dbReference type="SMART" id="SM00478"/>
    </source>
</evidence>
<feature type="compositionally biased region" description="Basic and acidic residues" evidence="12">
    <location>
        <begin position="513"/>
        <end position="522"/>
    </location>
</feature>
<accession>A0A507FHE7</accession>
<keyword evidence="15" id="KW-1185">Reference proteome</keyword>
<dbReference type="GO" id="GO:0034039">
    <property type="term" value="F:8-oxo-7,8-dihydroguanine DNA N-glycosylase activity"/>
    <property type="evidence" value="ECO:0007669"/>
    <property type="project" value="TreeGrafter"/>
</dbReference>
<comment type="similarity">
    <text evidence="2">Belongs to the type-1 OGG1 family.</text>
</comment>
<name>A0A507FHE7_9FUNG</name>
<keyword evidence="4" id="KW-0227">DNA damage</keyword>
<dbReference type="Proteomes" id="UP000320333">
    <property type="component" value="Unassembled WGS sequence"/>
</dbReference>
<evidence type="ECO:0000256" key="2">
    <source>
        <dbReference type="ARBA" id="ARBA00010679"/>
    </source>
</evidence>